<reference evidence="1" key="1">
    <citation type="journal article" date="2020" name="Stud. Mycol.">
        <title>101 Dothideomycetes genomes: a test case for predicting lifestyles and emergence of pathogens.</title>
        <authorList>
            <person name="Haridas S."/>
            <person name="Albert R."/>
            <person name="Binder M."/>
            <person name="Bloem J."/>
            <person name="Labutti K."/>
            <person name="Salamov A."/>
            <person name="Andreopoulos B."/>
            <person name="Baker S."/>
            <person name="Barry K."/>
            <person name="Bills G."/>
            <person name="Bluhm B."/>
            <person name="Cannon C."/>
            <person name="Castanera R."/>
            <person name="Culley D."/>
            <person name="Daum C."/>
            <person name="Ezra D."/>
            <person name="Gonzalez J."/>
            <person name="Henrissat B."/>
            <person name="Kuo A."/>
            <person name="Liang C."/>
            <person name="Lipzen A."/>
            <person name="Lutzoni F."/>
            <person name="Magnuson J."/>
            <person name="Mondo S."/>
            <person name="Nolan M."/>
            <person name="Ohm R."/>
            <person name="Pangilinan J."/>
            <person name="Park H.-J."/>
            <person name="Ramirez L."/>
            <person name="Alfaro M."/>
            <person name="Sun H."/>
            <person name="Tritt A."/>
            <person name="Yoshinaga Y."/>
            <person name="Zwiers L.-H."/>
            <person name="Turgeon B."/>
            <person name="Goodwin S."/>
            <person name="Spatafora J."/>
            <person name="Crous P."/>
            <person name="Grigoriev I."/>
        </authorList>
    </citation>
    <scope>NUCLEOTIDE SEQUENCE</scope>
    <source>
        <strain evidence="1">ATCC 200398</strain>
    </source>
</reference>
<comment type="caution">
    <text evidence="1">The sequence shown here is derived from an EMBL/GenBank/DDBJ whole genome shotgun (WGS) entry which is preliminary data.</text>
</comment>
<dbReference type="EMBL" id="MU003536">
    <property type="protein sequence ID" value="KAF2464484.1"/>
    <property type="molecule type" value="Genomic_DNA"/>
</dbReference>
<name>A0ACB6QC31_9PLEO</name>
<dbReference type="Proteomes" id="UP000799755">
    <property type="component" value="Unassembled WGS sequence"/>
</dbReference>
<proteinExistence type="predicted"/>
<protein>
    <submittedName>
        <fullName evidence="1">HET-domain-containing protein</fullName>
    </submittedName>
</protein>
<accession>A0ACB6QC31</accession>
<keyword evidence="2" id="KW-1185">Reference proteome</keyword>
<gene>
    <name evidence="1" type="ORF">BDR25DRAFT_96601</name>
</gene>
<sequence>MSASHPIYQYQPLPRDDCIRLLVLLPGSYDEPKLSCRLLSVPLEEAPSFEALSYVWGTPVNTAVIDCCRGYLPIRANLETALRQLRHRAETRWLWVDALCINQEDDSERGNQVRMMGLIYFQATRVVIWLGLDDTQYEEDGVFVQVPASGVFETISKTAQRIFEDIERFDVIKSMPVVTLDDLGRYDITKWKHLSSFIRLRPWFHRGWVIQEIGLAGDSLLVCGSVELGFWDYIIFVRWLVTQGRLLCTFFCIDVSHQELAAEYWQSVRMHPEYLEHPSDFLSVLAGARGVQCTDERDYVYAFLGHPSAFQTKPGDADPYLDYKANYTKPTIVQPNYAKAAEEVYMEVAQKLIHHMGNLDVLCYVNHTQETFNDKYPTWFPRWNLTFAKSCLGLSGDHYYSASMDSVPTFSFQSSGSLNLKGHYIDVIDWVNLIPEGFGGALYSSLVPDGSPPPVQDQLTSLWNMWKYRAWQKYMSRTSQRLTPASFAHLQDNRNRSDFLYTLTAGLINRESAENNSEQFHANVAAFERRVASASESKNTLTQPSHTSDMAGNATRFLFDLEIHAEGRVFFSTMAGRIGLGHLLTKVGDECWIIAGAATPFLLRPSGGGCKGQSTEVGYKMIGEAYLHGVMRGEAFKKEDLVDVVIY</sequence>
<evidence type="ECO:0000313" key="2">
    <source>
        <dbReference type="Proteomes" id="UP000799755"/>
    </source>
</evidence>
<organism evidence="1 2">
    <name type="scientific">Lindgomyces ingoldianus</name>
    <dbReference type="NCBI Taxonomy" id="673940"/>
    <lineage>
        <taxon>Eukaryota</taxon>
        <taxon>Fungi</taxon>
        <taxon>Dikarya</taxon>
        <taxon>Ascomycota</taxon>
        <taxon>Pezizomycotina</taxon>
        <taxon>Dothideomycetes</taxon>
        <taxon>Pleosporomycetidae</taxon>
        <taxon>Pleosporales</taxon>
        <taxon>Lindgomycetaceae</taxon>
        <taxon>Lindgomyces</taxon>
    </lineage>
</organism>
<evidence type="ECO:0000313" key="1">
    <source>
        <dbReference type="EMBL" id="KAF2464484.1"/>
    </source>
</evidence>